<evidence type="ECO:0000313" key="2">
    <source>
        <dbReference type="EMBL" id="JAS95242.1"/>
    </source>
</evidence>
<feature type="compositionally biased region" description="Polar residues" evidence="1">
    <location>
        <begin position="1"/>
        <end position="30"/>
    </location>
</feature>
<organism evidence="2">
    <name type="scientific">Homalodisca liturata</name>
    <dbReference type="NCBI Taxonomy" id="320908"/>
    <lineage>
        <taxon>Eukaryota</taxon>
        <taxon>Metazoa</taxon>
        <taxon>Ecdysozoa</taxon>
        <taxon>Arthropoda</taxon>
        <taxon>Hexapoda</taxon>
        <taxon>Insecta</taxon>
        <taxon>Pterygota</taxon>
        <taxon>Neoptera</taxon>
        <taxon>Paraneoptera</taxon>
        <taxon>Hemiptera</taxon>
        <taxon>Auchenorrhyncha</taxon>
        <taxon>Membracoidea</taxon>
        <taxon>Cicadellidae</taxon>
        <taxon>Cicadellinae</taxon>
        <taxon>Proconiini</taxon>
        <taxon>Homalodisca</taxon>
    </lineage>
</organism>
<evidence type="ECO:0000256" key="1">
    <source>
        <dbReference type="SAM" id="MobiDB-lite"/>
    </source>
</evidence>
<proteinExistence type="predicted"/>
<dbReference type="EMBL" id="GECU01012464">
    <property type="protein sequence ID" value="JAS95242.1"/>
    <property type="molecule type" value="Transcribed_RNA"/>
</dbReference>
<protein>
    <submittedName>
        <fullName evidence="2">Uncharacterized protein</fullName>
    </submittedName>
</protein>
<feature type="non-terminal residue" evidence="2">
    <location>
        <position position="102"/>
    </location>
</feature>
<dbReference type="AlphaFoldDB" id="A0A1B6J7V3"/>
<feature type="non-terminal residue" evidence="2">
    <location>
        <position position="1"/>
    </location>
</feature>
<feature type="region of interest" description="Disordered" evidence="1">
    <location>
        <begin position="1"/>
        <end position="58"/>
    </location>
</feature>
<gene>
    <name evidence="2" type="ORF">g.58604</name>
</gene>
<name>A0A1B6J7V3_9HEMI</name>
<sequence length="102" mass="11572">SWLRRGQSNSRSYYNDQVRESNPNNNHRTRSSLDNKLTDVDSNSSPQPVSERPKYSEVVRTTKVLHGTKEVNVDAGLKPAKKMFWMFLSGLDPGVVEHEVVA</sequence>
<accession>A0A1B6J7V3</accession>
<reference evidence="2" key="1">
    <citation type="submission" date="2015-11" db="EMBL/GenBank/DDBJ databases">
        <title>De novo transcriptome assembly of four potential Pierce s Disease insect vectors from Arizona vineyards.</title>
        <authorList>
            <person name="Tassone E.E."/>
        </authorList>
    </citation>
    <scope>NUCLEOTIDE SEQUENCE</scope>
</reference>